<dbReference type="GO" id="GO:0015109">
    <property type="term" value="F:chromate transmembrane transporter activity"/>
    <property type="evidence" value="ECO:0007669"/>
    <property type="project" value="InterPro"/>
</dbReference>
<feature type="transmembrane region" description="Helical" evidence="7">
    <location>
        <begin position="12"/>
        <end position="30"/>
    </location>
</feature>
<proteinExistence type="inferred from homology"/>
<dbReference type="EMBL" id="CP159837">
    <property type="protein sequence ID" value="XCM38614.1"/>
    <property type="molecule type" value="Genomic_DNA"/>
</dbReference>
<accession>A0AAU8JK20</accession>
<evidence type="ECO:0000256" key="1">
    <source>
        <dbReference type="ARBA" id="ARBA00004651"/>
    </source>
</evidence>
<comment type="subcellular location">
    <subcellularLocation>
        <location evidence="1">Cell membrane</location>
        <topology evidence="1">Multi-pass membrane protein</topology>
    </subcellularLocation>
</comment>
<sequence>MNLSKLLEIAQVFLKLGIIGFGGPAAHIAMMEDEVVHRRQWLTQEEFLDLVGATNLIPGPNSTEMAIHVGYIYAGGLGLIVAGTCFVFPAVLMTAALAWGYVKFGQLPEIYPFLYGIKPAVLAVIFTALWRLGKKAVKSRELLIIAIATGIAVSVGVNEVVALLLGGILGAVWLNLRHQPTLSAWVFGLFLSQTPSSLSPEKSVNLESVPLWQLGLFFLKVGSVLYGSGYVLIAFLQGQLVDEFGWLTQQQLLDAVAMGQVTPGPLLTTATFIGYVIGGFPGAIVSTVGITLPSFLFVLMLNPWIPRLRGSKWTSAFLDAINVSAVALMAVVTVELAVATFGINLMGMPLGSAPIAIDWIAVMIAAIAAIFALVWRINAVWLVFGGVIASWLVYILG</sequence>
<evidence type="ECO:0000256" key="7">
    <source>
        <dbReference type="SAM" id="Phobius"/>
    </source>
</evidence>
<evidence type="ECO:0000256" key="5">
    <source>
        <dbReference type="ARBA" id="ARBA00022989"/>
    </source>
</evidence>
<evidence type="ECO:0000256" key="3">
    <source>
        <dbReference type="ARBA" id="ARBA00022475"/>
    </source>
</evidence>
<gene>
    <name evidence="8" type="primary">chrA</name>
    <name evidence="8" type="ORF">ABWT76_001474</name>
</gene>
<evidence type="ECO:0000313" key="8">
    <source>
        <dbReference type="EMBL" id="XCM38614.1"/>
    </source>
</evidence>
<dbReference type="PANTHER" id="PTHR33567:SF3">
    <property type="entry name" value="CHROMATE ION TRANSPORTER (EUROFUNG)"/>
    <property type="match status" value="1"/>
</dbReference>
<evidence type="ECO:0000256" key="6">
    <source>
        <dbReference type="ARBA" id="ARBA00023136"/>
    </source>
</evidence>
<dbReference type="PANTHER" id="PTHR33567">
    <property type="entry name" value="CHROMATE ION TRANSPORTER (EUROFUNG)"/>
    <property type="match status" value="1"/>
</dbReference>
<keyword evidence="4 7" id="KW-0812">Transmembrane</keyword>
<keyword evidence="6 7" id="KW-0472">Membrane</keyword>
<dbReference type="GO" id="GO:0005886">
    <property type="term" value="C:plasma membrane"/>
    <property type="evidence" value="ECO:0007669"/>
    <property type="project" value="UniProtKB-SubCell"/>
</dbReference>
<feature type="transmembrane region" description="Helical" evidence="7">
    <location>
        <begin position="379"/>
        <end position="396"/>
    </location>
</feature>
<feature type="transmembrane region" description="Helical" evidence="7">
    <location>
        <begin position="355"/>
        <end position="374"/>
    </location>
</feature>
<evidence type="ECO:0000256" key="2">
    <source>
        <dbReference type="ARBA" id="ARBA00005262"/>
    </source>
</evidence>
<protein>
    <submittedName>
        <fullName evidence="8">Chromate efflux transporter</fullName>
    </submittedName>
</protein>
<feature type="transmembrane region" description="Helical" evidence="7">
    <location>
        <begin position="211"/>
        <end position="236"/>
    </location>
</feature>
<dbReference type="Pfam" id="PF02417">
    <property type="entry name" value="Chromate_transp"/>
    <property type="match status" value="2"/>
</dbReference>
<dbReference type="RefSeq" id="WP_054466033.1">
    <property type="nucleotide sequence ID" value="NZ_CP159837.1"/>
</dbReference>
<dbReference type="InterPro" id="IPR014047">
    <property type="entry name" value="Chr_Tranpt_l_chain"/>
</dbReference>
<feature type="transmembrane region" description="Helical" evidence="7">
    <location>
        <begin position="110"/>
        <end position="130"/>
    </location>
</feature>
<feature type="transmembrane region" description="Helical" evidence="7">
    <location>
        <begin position="317"/>
        <end position="343"/>
    </location>
</feature>
<feature type="transmembrane region" description="Helical" evidence="7">
    <location>
        <begin position="142"/>
        <end position="174"/>
    </location>
</feature>
<dbReference type="AlphaFoldDB" id="A0AAU8JK20"/>
<dbReference type="InterPro" id="IPR003370">
    <property type="entry name" value="Chromate_transpt"/>
</dbReference>
<organism evidence="8">
    <name type="scientific">Planktothricoides raciborskii GIHE-MW2</name>
    <dbReference type="NCBI Taxonomy" id="2792601"/>
    <lineage>
        <taxon>Bacteria</taxon>
        <taxon>Bacillati</taxon>
        <taxon>Cyanobacteriota</taxon>
        <taxon>Cyanophyceae</taxon>
        <taxon>Oscillatoriophycideae</taxon>
        <taxon>Oscillatoriales</taxon>
        <taxon>Oscillatoriaceae</taxon>
        <taxon>Planktothricoides</taxon>
    </lineage>
</organism>
<feature type="transmembrane region" description="Helical" evidence="7">
    <location>
        <begin position="71"/>
        <end position="98"/>
    </location>
</feature>
<comment type="similarity">
    <text evidence="2">Belongs to the chromate ion transporter (CHR) (TC 2.A.51) family.</text>
</comment>
<dbReference type="NCBIfam" id="TIGR00937">
    <property type="entry name" value="2A51"/>
    <property type="match status" value="1"/>
</dbReference>
<keyword evidence="5 7" id="KW-1133">Transmembrane helix</keyword>
<name>A0AAU8JK20_9CYAN</name>
<evidence type="ECO:0000256" key="4">
    <source>
        <dbReference type="ARBA" id="ARBA00022692"/>
    </source>
</evidence>
<feature type="transmembrane region" description="Helical" evidence="7">
    <location>
        <begin position="256"/>
        <end position="277"/>
    </location>
</feature>
<reference evidence="8" key="1">
    <citation type="submission" date="2024-07" db="EMBL/GenBank/DDBJ databases">
        <authorList>
            <person name="Kim Y.J."/>
            <person name="Jeong J.Y."/>
        </authorList>
    </citation>
    <scope>NUCLEOTIDE SEQUENCE</scope>
    <source>
        <strain evidence="8">GIHE-MW2</strain>
    </source>
</reference>
<dbReference type="PIRSF" id="PIRSF004810">
    <property type="entry name" value="ChrA"/>
    <property type="match status" value="1"/>
</dbReference>
<keyword evidence="3" id="KW-1003">Cell membrane</keyword>
<feature type="transmembrane region" description="Helical" evidence="7">
    <location>
        <begin position="283"/>
        <end position="305"/>
    </location>
</feature>